<feature type="region of interest" description="Disordered" evidence="1">
    <location>
        <begin position="212"/>
        <end position="273"/>
    </location>
</feature>
<keyword evidence="4" id="KW-1185">Reference proteome</keyword>
<evidence type="ECO:0000313" key="3">
    <source>
        <dbReference type="EMBL" id="KAK6338161.1"/>
    </source>
</evidence>
<accession>A0AAV9UA01</accession>
<proteinExistence type="predicted"/>
<dbReference type="EMBL" id="JAVHNQ010000010">
    <property type="protein sequence ID" value="KAK6338161.1"/>
    <property type="molecule type" value="Genomic_DNA"/>
</dbReference>
<sequence>MAGEKSQTLMQARAPANTSLILKSHLGVVFAILGGIAVLIVITATAVYFYLKAHYRKIKERQEQAIELEQQAPWASPPDPPALARVKTQSSSGIDPAEDALLRRPDDLSHRYGMADFGGFDPGSIKSIANNSRPFLPGDVVIPENCASAARKIRDTSAVLTPPTTPERHKITTIDHWYIPRGDAEAIRSVQKAPILEAEMLDAAPVPLAIPDRNQLSSNHAKKLPMPPADRLQEDNTYRSRPEKRGIYGEGRANGRRRSQSAASLLTNRRQSPHVHRLRKFGELEDNGRDRSWKLKHGSQVGRSMQVKEILSMLTSPSYETIKLDSHFSTSSDELAEGDGGGYRASIISAYRQELQDDEQQGGEPDAKMCLWKPLPKPPVERVWGVGGVAMI</sequence>
<dbReference type="AlphaFoldDB" id="A0AAV9UA01"/>
<feature type="transmembrane region" description="Helical" evidence="2">
    <location>
        <begin position="28"/>
        <end position="51"/>
    </location>
</feature>
<organism evidence="3 4">
    <name type="scientific">Orbilia brochopaga</name>
    <dbReference type="NCBI Taxonomy" id="3140254"/>
    <lineage>
        <taxon>Eukaryota</taxon>
        <taxon>Fungi</taxon>
        <taxon>Dikarya</taxon>
        <taxon>Ascomycota</taxon>
        <taxon>Pezizomycotina</taxon>
        <taxon>Orbiliomycetes</taxon>
        <taxon>Orbiliales</taxon>
        <taxon>Orbiliaceae</taxon>
        <taxon>Orbilia</taxon>
    </lineage>
</organism>
<gene>
    <name evidence="3" type="ORF">TWF696_001632</name>
</gene>
<name>A0AAV9UA01_9PEZI</name>
<evidence type="ECO:0000313" key="4">
    <source>
        <dbReference type="Proteomes" id="UP001375240"/>
    </source>
</evidence>
<comment type="caution">
    <text evidence="3">The sequence shown here is derived from an EMBL/GenBank/DDBJ whole genome shotgun (WGS) entry which is preliminary data.</text>
</comment>
<protein>
    <submittedName>
        <fullName evidence="3">Uncharacterized protein</fullName>
    </submittedName>
</protein>
<keyword evidence="2" id="KW-0472">Membrane</keyword>
<evidence type="ECO:0000256" key="2">
    <source>
        <dbReference type="SAM" id="Phobius"/>
    </source>
</evidence>
<evidence type="ECO:0000256" key="1">
    <source>
        <dbReference type="SAM" id="MobiDB-lite"/>
    </source>
</evidence>
<feature type="region of interest" description="Disordered" evidence="1">
    <location>
        <begin position="71"/>
        <end position="100"/>
    </location>
</feature>
<feature type="compositionally biased region" description="Basic and acidic residues" evidence="1">
    <location>
        <begin position="231"/>
        <end position="247"/>
    </location>
</feature>
<feature type="compositionally biased region" description="Polar residues" evidence="1">
    <location>
        <begin position="260"/>
        <end position="270"/>
    </location>
</feature>
<keyword evidence="2" id="KW-1133">Transmembrane helix</keyword>
<dbReference type="Proteomes" id="UP001375240">
    <property type="component" value="Unassembled WGS sequence"/>
</dbReference>
<keyword evidence="2" id="KW-0812">Transmembrane</keyword>
<reference evidence="3 4" key="1">
    <citation type="submission" date="2019-10" db="EMBL/GenBank/DDBJ databases">
        <authorList>
            <person name="Palmer J.M."/>
        </authorList>
    </citation>
    <scope>NUCLEOTIDE SEQUENCE [LARGE SCALE GENOMIC DNA]</scope>
    <source>
        <strain evidence="3 4">TWF696</strain>
    </source>
</reference>